<dbReference type="STRING" id="7217.B3M9F3"/>
<dbReference type="AlphaFoldDB" id="B3M9F3"/>
<dbReference type="Proteomes" id="UP000007801">
    <property type="component" value="Unassembled WGS sequence"/>
</dbReference>
<reference evidence="2 3" key="1">
    <citation type="journal article" date="2007" name="Nature">
        <title>Evolution of genes and genomes on the Drosophila phylogeny.</title>
        <authorList>
            <consortium name="Drosophila 12 Genomes Consortium"/>
            <person name="Clark A.G."/>
            <person name="Eisen M.B."/>
            <person name="Smith D.R."/>
            <person name="Bergman C.M."/>
            <person name="Oliver B."/>
            <person name="Markow T.A."/>
            <person name="Kaufman T.C."/>
            <person name="Kellis M."/>
            <person name="Gelbart W."/>
            <person name="Iyer V.N."/>
            <person name="Pollard D.A."/>
            <person name="Sackton T.B."/>
            <person name="Larracuente A.M."/>
            <person name="Singh N.D."/>
            <person name="Abad J.P."/>
            <person name="Abt D.N."/>
            <person name="Adryan B."/>
            <person name="Aguade M."/>
            <person name="Akashi H."/>
            <person name="Anderson W.W."/>
            <person name="Aquadro C.F."/>
            <person name="Ardell D.H."/>
            <person name="Arguello R."/>
            <person name="Artieri C.G."/>
            <person name="Barbash D.A."/>
            <person name="Barker D."/>
            <person name="Barsanti P."/>
            <person name="Batterham P."/>
            <person name="Batzoglou S."/>
            <person name="Begun D."/>
            <person name="Bhutkar A."/>
            <person name="Blanco E."/>
            <person name="Bosak S.A."/>
            <person name="Bradley R.K."/>
            <person name="Brand A.D."/>
            <person name="Brent M.R."/>
            <person name="Brooks A.N."/>
            <person name="Brown R.H."/>
            <person name="Butlin R.K."/>
            <person name="Caggese C."/>
            <person name="Calvi B.R."/>
            <person name="Bernardo de Carvalho A."/>
            <person name="Caspi A."/>
            <person name="Castrezana S."/>
            <person name="Celniker S.E."/>
            <person name="Chang J.L."/>
            <person name="Chapple C."/>
            <person name="Chatterji S."/>
            <person name="Chinwalla A."/>
            <person name="Civetta A."/>
            <person name="Clifton S.W."/>
            <person name="Comeron J.M."/>
            <person name="Costello J.C."/>
            <person name="Coyne J.A."/>
            <person name="Daub J."/>
            <person name="David R.G."/>
            <person name="Delcher A.L."/>
            <person name="Delehaunty K."/>
            <person name="Do C.B."/>
            <person name="Ebling H."/>
            <person name="Edwards K."/>
            <person name="Eickbush T."/>
            <person name="Evans J.D."/>
            <person name="Filipski A."/>
            <person name="Findeiss S."/>
            <person name="Freyhult E."/>
            <person name="Fulton L."/>
            <person name="Fulton R."/>
            <person name="Garcia A.C."/>
            <person name="Gardiner A."/>
            <person name="Garfield D.A."/>
            <person name="Garvin B.E."/>
            <person name="Gibson G."/>
            <person name="Gilbert D."/>
            <person name="Gnerre S."/>
            <person name="Godfrey J."/>
            <person name="Good R."/>
            <person name="Gotea V."/>
            <person name="Gravely B."/>
            <person name="Greenberg A.J."/>
            <person name="Griffiths-Jones S."/>
            <person name="Gross S."/>
            <person name="Guigo R."/>
            <person name="Gustafson E.A."/>
            <person name="Haerty W."/>
            <person name="Hahn M.W."/>
            <person name="Halligan D.L."/>
            <person name="Halpern A.L."/>
            <person name="Halter G.M."/>
            <person name="Han M.V."/>
            <person name="Heger A."/>
            <person name="Hillier L."/>
            <person name="Hinrichs A.S."/>
            <person name="Holmes I."/>
            <person name="Hoskins R.A."/>
            <person name="Hubisz M.J."/>
            <person name="Hultmark D."/>
            <person name="Huntley M.A."/>
            <person name="Jaffe D.B."/>
            <person name="Jagadeeshan S."/>
            <person name="Jeck W.R."/>
            <person name="Johnson J."/>
            <person name="Jones C.D."/>
            <person name="Jordan W.C."/>
            <person name="Karpen G.H."/>
            <person name="Kataoka E."/>
            <person name="Keightley P.D."/>
            <person name="Kheradpour P."/>
            <person name="Kirkness E.F."/>
            <person name="Koerich L.B."/>
            <person name="Kristiansen K."/>
            <person name="Kudrna D."/>
            <person name="Kulathinal R.J."/>
            <person name="Kumar S."/>
            <person name="Kwok R."/>
            <person name="Lander E."/>
            <person name="Langley C.H."/>
            <person name="Lapoint R."/>
            <person name="Lazzaro B.P."/>
            <person name="Lee S.J."/>
            <person name="Levesque L."/>
            <person name="Li R."/>
            <person name="Lin C.F."/>
            <person name="Lin M.F."/>
            <person name="Lindblad-Toh K."/>
            <person name="Llopart A."/>
            <person name="Long M."/>
            <person name="Low L."/>
            <person name="Lozovsky E."/>
            <person name="Lu J."/>
            <person name="Luo M."/>
            <person name="Machado C.A."/>
            <person name="Makalowski W."/>
            <person name="Marzo M."/>
            <person name="Matsuda M."/>
            <person name="Matzkin L."/>
            <person name="McAllister B."/>
            <person name="McBride C.S."/>
            <person name="McKernan B."/>
            <person name="McKernan K."/>
            <person name="Mendez-Lago M."/>
            <person name="Minx P."/>
            <person name="Mollenhauer M.U."/>
            <person name="Montooth K."/>
            <person name="Mount S.M."/>
            <person name="Mu X."/>
            <person name="Myers E."/>
            <person name="Negre B."/>
            <person name="Newfeld S."/>
            <person name="Nielsen R."/>
            <person name="Noor M.A."/>
            <person name="O'Grady P."/>
            <person name="Pachter L."/>
            <person name="Papaceit M."/>
            <person name="Parisi M.J."/>
            <person name="Parisi M."/>
            <person name="Parts L."/>
            <person name="Pedersen J.S."/>
            <person name="Pesole G."/>
            <person name="Phillippy A.M."/>
            <person name="Ponting C.P."/>
            <person name="Pop M."/>
            <person name="Porcelli D."/>
            <person name="Powell J.R."/>
            <person name="Prohaska S."/>
            <person name="Pruitt K."/>
            <person name="Puig M."/>
            <person name="Quesneville H."/>
            <person name="Ram K.R."/>
            <person name="Rand D."/>
            <person name="Rasmussen M.D."/>
            <person name="Reed L.K."/>
            <person name="Reenan R."/>
            <person name="Reily A."/>
            <person name="Remington K.A."/>
            <person name="Rieger T.T."/>
            <person name="Ritchie M.G."/>
            <person name="Robin C."/>
            <person name="Rogers Y.H."/>
            <person name="Rohde C."/>
            <person name="Rozas J."/>
            <person name="Rubenfield M.J."/>
            <person name="Ruiz A."/>
            <person name="Russo S."/>
            <person name="Salzberg S.L."/>
            <person name="Sanchez-Gracia A."/>
            <person name="Saranga D.J."/>
            <person name="Sato H."/>
            <person name="Schaeffer S.W."/>
            <person name="Schatz M.C."/>
            <person name="Schlenke T."/>
            <person name="Schwartz R."/>
            <person name="Segarra C."/>
            <person name="Singh R.S."/>
            <person name="Sirot L."/>
            <person name="Sirota M."/>
            <person name="Sisneros N.B."/>
            <person name="Smith C.D."/>
            <person name="Smith T.F."/>
            <person name="Spieth J."/>
            <person name="Stage D.E."/>
            <person name="Stark A."/>
            <person name="Stephan W."/>
            <person name="Strausberg R.L."/>
            <person name="Strempel S."/>
            <person name="Sturgill D."/>
            <person name="Sutton G."/>
            <person name="Sutton G.G."/>
            <person name="Tao W."/>
            <person name="Teichmann S."/>
            <person name="Tobari Y.N."/>
            <person name="Tomimura Y."/>
            <person name="Tsolas J.M."/>
            <person name="Valente V.L."/>
            <person name="Venter E."/>
            <person name="Venter J.C."/>
            <person name="Vicario S."/>
            <person name="Vieira F.G."/>
            <person name="Vilella A.J."/>
            <person name="Villasante A."/>
            <person name="Walenz B."/>
            <person name="Wang J."/>
            <person name="Wasserman M."/>
            <person name="Watts T."/>
            <person name="Wilson D."/>
            <person name="Wilson R.K."/>
            <person name="Wing R.A."/>
            <person name="Wolfner M.F."/>
            <person name="Wong A."/>
            <person name="Wong G.K."/>
            <person name="Wu C.I."/>
            <person name="Wu G."/>
            <person name="Yamamoto D."/>
            <person name="Yang H.P."/>
            <person name="Yang S.P."/>
            <person name="Yorke J.A."/>
            <person name="Yoshida K."/>
            <person name="Zdobnov E."/>
            <person name="Zhang P."/>
            <person name="Zhang Y."/>
            <person name="Zimin A.V."/>
            <person name="Baldwin J."/>
            <person name="Abdouelleil A."/>
            <person name="Abdulkadir J."/>
            <person name="Abebe A."/>
            <person name="Abera B."/>
            <person name="Abreu J."/>
            <person name="Acer S.C."/>
            <person name="Aftuck L."/>
            <person name="Alexander A."/>
            <person name="An P."/>
            <person name="Anderson E."/>
            <person name="Anderson S."/>
            <person name="Arachi H."/>
            <person name="Azer M."/>
            <person name="Bachantsang P."/>
            <person name="Barry A."/>
            <person name="Bayul T."/>
            <person name="Berlin A."/>
            <person name="Bessette D."/>
            <person name="Bloom T."/>
            <person name="Blye J."/>
            <person name="Boguslavskiy L."/>
            <person name="Bonnet C."/>
            <person name="Boukhgalter B."/>
            <person name="Bourzgui I."/>
            <person name="Brown A."/>
            <person name="Cahill P."/>
            <person name="Channer S."/>
            <person name="Cheshatsang Y."/>
            <person name="Chuda L."/>
            <person name="Citroen M."/>
            <person name="Collymore A."/>
            <person name="Cooke P."/>
            <person name="Costello M."/>
            <person name="D'Aco K."/>
            <person name="Daza R."/>
            <person name="De Haan G."/>
            <person name="DeGray S."/>
            <person name="DeMaso C."/>
            <person name="Dhargay N."/>
            <person name="Dooley K."/>
            <person name="Dooley E."/>
            <person name="Doricent M."/>
            <person name="Dorje P."/>
            <person name="Dorjee K."/>
            <person name="Dupes A."/>
            <person name="Elong R."/>
            <person name="Falk J."/>
            <person name="Farina A."/>
            <person name="Faro S."/>
            <person name="Ferguson D."/>
            <person name="Fisher S."/>
            <person name="Foley C.D."/>
            <person name="Franke A."/>
            <person name="Friedrich D."/>
            <person name="Gadbois L."/>
            <person name="Gearin G."/>
            <person name="Gearin C.R."/>
            <person name="Giannoukos G."/>
            <person name="Goode T."/>
            <person name="Graham J."/>
            <person name="Grandbois E."/>
            <person name="Grewal S."/>
            <person name="Gyaltsen K."/>
            <person name="Hafez N."/>
            <person name="Hagos B."/>
            <person name="Hall J."/>
            <person name="Henson C."/>
            <person name="Hollinger A."/>
            <person name="Honan T."/>
            <person name="Huard M.D."/>
            <person name="Hughes L."/>
            <person name="Hurhula B."/>
            <person name="Husby M.E."/>
            <person name="Kamat A."/>
            <person name="Kanga B."/>
            <person name="Kashin S."/>
            <person name="Khazanovich D."/>
            <person name="Kisner P."/>
            <person name="Lance K."/>
            <person name="Lara M."/>
            <person name="Lee W."/>
            <person name="Lennon N."/>
            <person name="Letendre F."/>
            <person name="LeVine R."/>
            <person name="Lipovsky A."/>
            <person name="Liu X."/>
            <person name="Liu J."/>
            <person name="Liu S."/>
            <person name="Lokyitsang T."/>
            <person name="Lokyitsang Y."/>
            <person name="Lubonja R."/>
            <person name="Lui A."/>
            <person name="MacDonald P."/>
            <person name="Magnisalis V."/>
            <person name="Maru K."/>
            <person name="Matthews C."/>
            <person name="McCusker W."/>
            <person name="McDonough S."/>
            <person name="Mehta T."/>
            <person name="Meldrim J."/>
            <person name="Meneus L."/>
            <person name="Mihai O."/>
            <person name="Mihalev A."/>
            <person name="Mihova T."/>
            <person name="Mittelman R."/>
            <person name="Mlenga V."/>
            <person name="Montmayeur A."/>
            <person name="Mulrain L."/>
            <person name="Navidi A."/>
            <person name="Naylor J."/>
            <person name="Negash T."/>
            <person name="Nguyen T."/>
            <person name="Nguyen N."/>
            <person name="Nicol R."/>
            <person name="Norbu C."/>
            <person name="Norbu N."/>
            <person name="Novod N."/>
            <person name="O'Neill B."/>
            <person name="Osman S."/>
            <person name="Markiewicz E."/>
            <person name="Oyono O.L."/>
            <person name="Patti C."/>
            <person name="Phunkhang P."/>
            <person name="Pierre F."/>
            <person name="Priest M."/>
            <person name="Raghuraman S."/>
            <person name="Rege F."/>
            <person name="Reyes R."/>
            <person name="Rise C."/>
            <person name="Rogov P."/>
            <person name="Ross K."/>
            <person name="Ryan E."/>
            <person name="Settipalli S."/>
            <person name="Shea T."/>
            <person name="Sherpa N."/>
            <person name="Shi L."/>
            <person name="Shih D."/>
            <person name="Sparrow T."/>
            <person name="Spaulding J."/>
            <person name="Stalker J."/>
            <person name="Stange-Thomann N."/>
            <person name="Stavropoulos S."/>
            <person name="Stone C."/>
            <person name="Strader C."/>
            <person name="Tesfaye S."/>
            <person name="Thomson T."/>
            <person name="Thoulutsang Y."/>
            <person name="Thoulutsang D."/>
            <person name="Topham K."/>
            <person name="Topping I."/>
            <person name="Tsamla T."/>
            <person name="Vassiliev H."/>
            <person name="Vo A."/>
            <person name="Wangchuk T."/>
            <person name="Wangdi T."/>
            <person name="Weiand M."/>
            <person name="Wilkinson J."/>
            <person name="Wilson A."/>
            <person name="Yadav S."/>
            <person name="Young G."/>
            <person name="Yu Q."/>
            <person name="Zembek L."/>
            <person name="Zhong D."/>
            <person name="Zimmer A."/>
            <person name="Zwirko Z."/>
            <person name="Jaffe D.B."/>
            <person name="Alvarez P."/>
            <person name="Brockman W."/>
            <person name="Butler J."/>
            <person name="Chin C."/>
            <person name="Gnerre S."/>
            <person name="Grabherr M."/>
            <person name="Kleber M."/>
            <person name="Mauceli E."/>
            <person name="MacCallum I."/>
        </authorList>
    </citation>
    <scope>NUCLEOTIDE SEQUENCE [LARGE SCALE GENOMIC DNA]</scope>
    <source>
        <strain evidence="3">Tucson 14024-0371.13</strain>
    </source>
</reference>
<feature type="compositionally biased region" description="Basic and acidic residues" evidence="1">
    <location>
        <begin position="153"/>
        <end position="162"/>
    </location>
</feature>
<evidence type="ECO:0000256" key="1">
    <source>
        <dbReference type="SAM" id="MobiDB-lite"/>
    </source>
</evidence>
<feature type="region of interest" description="Disordered" evidence="1">
    <location>
        <begin position="47"/>
        <end position="104"/>
    </location>
</feature>
<dbReference type="KEGG" id="dan:6493747"/>
<dbReference type="eggNOG" id="ENOG502TBGZ">
    <property type="taxonomic scope" value="Eukaryota"/>
</dbReference>
<sequence length="241" mass="26078">MIRASLVARSQLRMFRNVANVRDCTKLHCKIPAMVPSHTCYKSFGASGGDKPKNTPPGFNTSDVSGFSEPASPALKPMQSTILGSGRSFGKDEEGNTLKGLASTDEKAPNVFGAVVTGSGKIDGSEPLEETTLRSKPCHESGSGAGAGSGSSKDGDKSDAQKKASAAKDAAAKQLSEIVANLPSKQQTEKYFFRVVAFLYDLTYLTGTWVLHFVEQNIIRNQSVQHYWKRFHEKMEQAKKD</sequence>
<feature type="region of interest" description="Disordered" evidence="1">
    <location>
        <begin position="116"/>
        <end position="166"/>
    </location>
</feature>
<evidence type="ECO:0000313" key="2">
    <source>
        <dbReference type="EMBL" id="EDV41166.2"/>
    </source>
</evidence>
<dbReference type="GeneID" id="6493747"/>
<evidence type="ECO:0000313" key="3">
    <source>
        <dbReference type="Proteomes" id="UP000007801"/>
    </source>
</evidence>
<dbReference type="OrthoDB" id="7845007at2759"/>
<accession>B3M9F3</accession>
<keyword evidence="3" id="KW-1185">Reference proteome</keyword>
<dbReference type="FunCoup" id="B3M9F3">
    <property type="interactions" value="1"/>
</dbReference>
<dbReference type="EMBL" id="CH902618">
    <property type="protein sequence ID" value="EDV41166.2"/>
    <property type="molecule type" value="Genomic_DNA"/>
</dbReference>
<dbReference type="HOGENOM" id="CLU_1257226_0_0_1"/>
<protein>
    <submittedName>
        <fullName evidence="2">Uncharacterized protein</fullName>
    </submittedName>
</protein>
<gene>
    <name evidence="2" type="primary">Dana\GF10880</name>
    <name evidence="2" type="synonym">dana_GLEANR_10838</name>
    <name evidence="2" type="ORF">GF10880</name>
</gene>
<proteinExistence type="predicted"/>
<organism evidence="2 3">
    <name type="scientific">Drosophila ananassae</name>
    <name type="common">Fruit fly</name>
    <dbReference type="NCBI Taxonomy" id="7217"/>
    <lineage>
        <taxon>Eukaryota</taxon>
        <taxon>Metazoa</taxon>
        <taxon>Ecdysozoa</taxon>
        <taxon>Arthropoda</taxon>
        <taxon>Hexapoda</taxon>
        <taxon>Insecta</taxon>
        <taxon>Pterygota</taxon>
        <taxon>Neoptera</taxon>
        <taxon>Endopterygota</taxon>
        <taxon>Diptera</taxon>
        <taxon>Brachycera</taxon>
        <taxon>Muscomorpha</taxon>
        <taxon>Ephydroidea</taxon>
        <taxon>Drosophilidae</taxon>
        <taxon>Drosophila</taxon>
        <taxon>Sophophora</taxon>
    </lineage>
</organism>
<name>B3M9F3_DROAN</name>
<dbReference type="InParanoid" id="B3M9F3"/>